<dbReference type="Proteomes" id="UP001589776">
    <property type="component" value="Unassembled WGS sequence"/>
</dbReference>
<evidence type="ECO:0000313" key="1">
    <source>
        <dbReference type="EMBL" id="MFC0211224.1"/>
    </source>
</evidence>
<dbReference type="InterPro" id="IPR014099">
    <property type="entry name" value="Spore_coat_GerQ"/>
</dbReference>
<comment type="caution">
    <text evidence="1">The sequence shown here is derived from an EMBL/GenBank/DDBJ whole genome shotgun (WGS) entry which is preliminary data.</text>
</comment>
<organism evidence="1 2">
    <name type="scientific">Paenibacillus chartarius</name>
    <dbReference type="NCBI Taxonomy" id="747481"/>
    <lineage>
        <taxon>Bacteria</taxon>
        <taxon>Bacillati</taxon>
        <taxon>Bacillota</taxon>
        <taxon>Bacilli</taxon>
        <taxon>Bacillales</taxon>
        <taxon>Paenibacillaceae</taxon>
        <taxon>Paenibacillus</taxon>
    </lineage>
</organism>
<sequence>MFMNQYKMSGSGSAFGAPSGAGMYPGYPGSSPGPGAYPSAGGFPGTAGYPGGGGFTGAAYPPGFPGASTVPGAAAASPAGTGGVNVPGLLPIEESYIENILRLNLGKIATIYMTFENNTQWNAKVFKGRLEAAGRDHIIISDPQTGMRFLLLMVNLDYITFDEELNYHYPFGGGAGPVGGAGGGSPSGGR</sequence>
<dbReference type="NCBIfam" id="TIGR02728">
    <property type="entry name" value="spore_gerQ"/>
    <property type="match status" value="1"/>
</dbReference>
<evidence type="ECO:0000313" key="2">
    <source>
        <dbReference type="Proteomes" id="UP001589776"/>
    </source>
</evidence>
<gene>
    <name evidence="1" type="primary">gerQ</name>
    <name evidence="1" type="ORF">ACFFK0_01965</name>
</gene>
<accession>A0ABV6DF02</accession>
<dbReference type="Pfam" id="PF09671">
    <property type="entry name" value="Spore_GerQ"/>
    <property type="match status" value="1"/>
</dbReference>
<proteinExistence type="predicted"/>
<protein>
    <submittedName>
        <fullName evidence="1">Spore coat protein GerQ</fullName>
    </submittedName>
</protein>
<keyword evidence="1" id="KW-0946">Virion</keyword>
<dbReference type="EMBL" id="JBHLWN010000014">
    <property type="protein sequence ID" value="MFC0211224.1"/>
    <property type="molecule type" value="Genomic_DNA"/>
</dbReference>
<reference evidence="1 2" key="1">
    <citation type="submission" date="2024-09" db="EMBL/GenBank/DDBJ databases">
        <authorList>
            <person name="Sun Q."/>
            <person name="Mori K."/>
        </authorList>
    </citation>
    <scope>NUCLEOTIDE SEQUENCE [LARGE SCALE GENOMIC DNA]</scope>
    <source>
        <strain evidence="1 2">CCM 7759</strain>
    </source>
</reference>
<keyword evidence="1" id="KW-0167">Capsid protein</keyword>
<keyword evidence="2" id="KW-1185">Reference proteome</keyword>
<dbReference type="RefSeq" id="WP_377468123.1">
    <property type="nucleotide sequence ID" value="NZ_JBHLWN010000014.1"/>
</dbReference>
<name>A0ABV6DF02_9BACL</name>